<name>A0ABS6KB65_9FIRM</name>
<dbReference type="InterPro" id="IPR030678">
    <property type="entry name" value="Peptide/Ni-bd"/>
</dbReference>
<evidence type="ECO:0000313" key="7">
    <source>
        <dbReference type="EMBL" id="MBU9727740.1"/>
    </source>
</evidence>
<dbReference type="InterPro" id="IPR000914">
    <property type="entry name" value="SBP_5_dom"/>
</dbReference>
<keyword evidence="3 5" id="KW-0732">Signal</keyword>
<gene>
    <name evidence="7" type="ORF">KTH90_17150</name>
</gene>
<dbReference type="RefSeq" id="WP_158354451.1">
    <property type="nucleotide sequence ID" value="NZ_JAHQCX010000013.1"/>
</dbReference>
<dbReference type="PIRSF" id="PIRSF002741">
    <property type="entry name" value="MppA"/>
    <property type="match status" value="1"/>
</dbReference>
<feature type="compositionally biased region" description="Low complexity" evidence="4">
    <location>
        <begin position="41"/>
        <end position="54"/>
    </location>
</feature>
<dbReference type="PANTHER" id="PTHR30290:SF9">
    <property type="entry name" value="OLIGOPEPTIDE-BINDING PROTEIN APPA"/>
    <property type="match status" value="1"/>
</dbReference>
<dbReference type="PANTHER" id="PTHR30290">
    <property type="entry name" value="PERIPLASMIC BINDING COMPONENT OF ABC TRANSPORTER"/>
    <property type="match status" value="1"/>
</dbReference>
<evidence type="ECO:0000313" key="8">
    <source>
        <dbReference type="Proteomes" id="UP001314681"/>
    </source>
</evidence>
<comment type="caution">
    <text evidence="7">The sequence shown here is derived from an EMBL/GenBank/DDBJ whole genome shotgun (WGS) entry which is preliminary data.</text>
</comment>
<evidence type="ECO:0000256" key="5">
    <source>
        <dbReference type="SAM" id="SignalP"/>
    </source>
</evidence>
<proteinExistence type="inferred from homology"/>
<reference evidence="7 8" key="1">
    <citation type="submission" date="2021-06" db="EMBL/GenBank/DDBJ databases">
        <title>Description of novel taxa of the family Lachnospiraceae.</title>
        <authorList>
            <person name="Chaplin A.V."/>
            <person name="Sokolova S.R."/>
            <person name="Pikina A.P."/>
            <person name="Korzhanova M."/>
            <person name="Belova V."/>
            <person name="Korostin D."/>
            <person name="Efimov B.A."/>
        </authorList>
    </citation>
    <scope>NUCLEOTIDE SEQUENCE [LARGE SCALE GENOMIC DNA]</scope>
    <source>
        <strain evidence="7 8">ASD4241</strain>
    </source>
</reference>
<dbReference type="Proteomes" id="UP001314681">
    <property type="component" value="Unassembled WGS sequence"/>
</dbReference>
<dbReference type="Gene3D" id="3.40.190.10">
    <property type="entry name" value="Periplasmic binding protein-like II"/>
    <property type="match status" value="1"/>
</dbReference>
<dbReference type="SUPFAM" id="SSF53850">
    <property type="entry name" value="Periplasmic binding protein-like II"/>
    <property type="match status" value="1"/>
</dbReference>
<dbReference type="PROSITE" id="PS51257">
    <property type="entry name" value="PROKAR_LIPOPROTEIN"/>
    <property type="match status" value="1"/>
</dbReference>
<dbReference type="EMBL" id="JAHQCX010000013">
    <property type="protein sequence ID" value="MBU9727740.1"/>
    <property type="molecule type" value="Genomic_DNA"/>
</dbReference>
<dbReference type="CDD" id="cd00995">
    <property type="entry name" value="PBP2_NikA_DppA_OppA_like"/>
    <property type="match status" value="1"/>
</dbReference>
<keyword evidence="2" id="KW-0813">Transport</keyword>
<sequence length="563" mass="63299">MKSNEKKRKRLFGLLMSVCLMTASLAGCGSSPHASDAAADQGESAGQTQEQTQEQEQKEAPEADASRKTTADGEQYDKVSIGLISDPKDLGPTNLNGDTSKLYIYYNVYETLFDYRDNEYVPILAKGYKEVDDLHWQVEIYDYIYDSEGNHITADDVVFSFNELVESGNAFKYASFESVKKIDDYTVEFTWTAPIDSVGALEWPWCRTCIFSQKAYENGNFQDAPVATGPYKVTDFVAGAHVKLEENEKYWQKDELRDPEHDANVKTVEYDIIAETSQHVIALSTGQIQYSEYVPGENLADFQEGGQYAKDCDVYITQGSALYVLMANNMEGKATADVNLRKAIFYALDNEAIAAATGTCIPAKAFGTPFFSDYNSEWESNPDNYMAVCDVEKAKEYLAQSNYSGETLKLLFSSDEVGKTIMTMMQALLLNVGIHVEIVAEEMGLMQTDMLDSDKWDLLINQIGGGFQAGEWNRPVNYDEFGTGYNMAFIHDETLQENLIQVKSVEGHTPENMTKMHEYMVENAYYHALCSPQMNAVYNDCFATLVYRESEFLRPGACDYYLD</sequence>
<evidence type="ECO:0000256" key="1">
    <source>
        <dbReference type="ARBA" id="ARBA00005695"/>
    </source>
</evidence>
<keyword evidence="8" id="KW-1185">Reference proteome</keyword>
<comment type="similarity">
    <text evidence="1">Belongs to the bacterial solute-binding protein 5 family.</text>
</comment>
<dbReference type="InterPro" id="IPR039424">
    <property type="entry name" value="SBP_5"/>
</dbReference>
<organism evidence="7 8">
    <name type="scientific">Diplocloster modestus</name>
    <dbReference type="NCBI Taxonomy" id="2850322"/>
    <lineage>
        <taxon>Bacteria</taxon>
        <taxon>Bacillati</taxon>
        <taxon>Bacillota</taxon>
        <taxon>Clostridia</taxon>
        <taxon>Lachnospirales</taxon>
        <taxon>Lachnospiraceae</taxon>
        <taxon>Diplocloster</taxon>
    </lineage>
</organism>
<feature type="region of interest" description="Disordered" evidence="4">
    <location>
        <begin position="28"/>
        <end position="73"/>
    </location>
</feature>
<feature type="compositionally biased region" description="Basic and acidic residues" evidence="4">
    <location>
        <begin position="55"/>
        <end position="73"/>
    </location>
</feature>
<dbReference type="Gene3D" id="3.10.105.10">
    <property type="entry name" value="Dipeptide-binding Protein, Domain 3"/>
    <property type="match status" value="1"/>
</dbReference>
<dbReference type="Pfam" id="PF00496">
    <property type="entry name" value="SBP_bac_5"/>
    <property type="match status" value="1"/>
</dbReference>
<evidence type="ECO:0000256" key="4">
    <source>
        <dbReference type="SAM" id="MobiDB-lite"/>
    </source>
</evidence>
<protein>
    <submittedName>
        <fullName evidence="7">ABC transporter substrate-binding protein</fullName>
    </submittedName>
</protein>
<evidence type="ECO:0000256" key="2">
    <source>
        <dbReference type="ARBA" id="ARBA00022448"/>
    </source>
</evidence>
<evidence type="ECO:0000259" key="6">
    <source>
        <dbReference type="Pfam" id="PF00496"/>
    </source>
</evidence>
<evidence type="ECO:0000256" key="3">
    <source>
        <dbReference type="ARBA" id="ARBA00022729"/>
    </source>
</evidence>
<feature type="domain" description="Solute-binding protein family 5" evidence="6">
    <location>
        <begin position="119"/>
        <end position="468"/>
    </location>
</feature>
<feature type="signal peptide" evidence="5">
    <location>
        <begin position="1"/>
        <end position="26"/>
    </location>
</feature>
<accession>A0ABS6KB65</accession>
<feature type="chain" id="PRO_5047527338" evidence="5">
    <location>
        <begin position="27"/>
        <end position="563"/>
    </location>
</feature>